<dbReference type="AlphaFoldDB" id="A0AAE3LRF8"/>
<dbReference type="Pfam" id="PF02080">
    <property type="entry name" value="TrkA_C"/>
    <property type="match status" value="1"/>
</dbReference>
<dbReference type="InterPro" id="IPR036721">
    <property type="entry name" value="RCK_C_sf"/>
</dbReference>
<evidence type="ECO:0000313" key="4">
    <source>
        <dbReference type="Proteomes" id="UP001209318"/>
    </source>
</evidence>
<dbReference type="EMBL" id="JAOUSF010000004">
    <property type="protein sequence ID" value="MCU9614604.1"/>
    <property type="molecule type" value="Genomic_DNA"/>
</dbReference>
<dbReference type="PANTHER" id="PTHR43833:SF7">
    <property type="entry name" value="KTR SYSTEM POTASSIUM UPTAKE PROTEIN C"/>
    <property type="match status" value="1"/>
</dbReference>
<reference evidence="3" key="1">
    <citation type="submission" date="2022-10" db="EMBL/GenBank/DDBJ databases">
        <title>Description of Fervidibacillus gen. nov. in the family Fervidibacillaceae fam. nov. with two species, Fervidibacillus albus sp. nov., and Fervidibacillus halotolerans sp. nov., isolated from tidal flat sediments.</title>
        <authorList>
            <person name="Kwon K.K."/>
            <person name="Yang S.-H."/>
        </authorList>
    </citation>
    <scope>NUCLEOTIDE SEQUENCE</scope>
    <source>
        <strain evidence="3">JCM 19140</strain>
    </source>
</reference>
<evidence type="ECO:0000259" key="1">
    <source>
        <dbReference type="PROSITE" id="PS51201"/>
    </source>
</evidence>
<evidence type="ECO:0000313" key="3">
    <source>
        <dbReference type="EMBL" id="MCU9614604.1"/>
    </source>
</evidence>
<dbReference type="InterPro" id="IPR003148">
    <property type="entry name" value="RCK_N"/>
</dbReference>
<dbReference type="SUPFAM" id="SSF51735">
    <property type="entry name" value="NAD(P)-binding Rossmann-fold domains"/>
    <property type="match status" value="1"/>
</dbReference>
<dbReference type="PROSITE" id="PS51202">
    <property type="entry name" value="RCK_C"/>
    <property type="match status" value="1"/>
</dbReference>
<feature type="domain" description="RCK N-terminal" evidence="1">
    <location>
        <begin position="1"/>
        <end position="111"/>
    </location>
</feature>
<name>A0AAE3LRF8_9BACI</name>
<accession>A0AAE3LRF8</accession>
<dbReference type="Gene3D" id="3.30.70.1450">
    <property type="entry name" value="Regulator of K+ conductance, C-terminal domain"/>
    <property type="match status" value="1"/>
</dbReference>
<protein>
    <submittedName>
        <fullName evidence="3">TrkA family potassium uptake protein</fullName>
    </submittedName>
</protein>
<dbReference type="InterPro" id="IPR050721">
    <property type="entry name" value="Trk_Ktr_HKT_K-transport"/>
</dbReference>
<dbReference type="GO" id="GO:0006813">
    <property type="term" value="P:potassium ion transport"/>
    <property type="evidence" value="ECO:0007669"/>
    <property type="project" value="InterPro"/>
</dbReference>
<dbReference type="PROSITE" id="PS51201">
    <property type="entry name" value="RCK_N"/>
    <property type="match status" value="1"/>
</dbReference>
<dbReference type="GO" id="GO:0008324">
    <property type="term" value="F:monoatomic cation transmembrane transporter activity"/>
    <property type="evidence" value="ECO:0007669"/>
    <property type="project" value="InterPro"/>
</dbReference>
<dbReference type="Proteomes" id="UP001209318">
    <property type="component" value="Unassembled WGS sequence"/>
</dbReference>
<sequence>MGLGRFGRSICKELYHLGHEVLVVDMNEDKVNYMSDYCTHAAIANASDEKALKSLGVRNFDYAIVAIGDNIQASILCTLLLKELGVKEVWVKARDTKHQKVLEKIGADRIIHPEKDMGVRIARQLNSNRVIDFIELSEDYSIIELIATKKINNKSLEELDIRLKYDCTIIAIKREDEVTVSPSPSAAIYQGDTLVVIGKKDNLKRFEEKGM</sequence>
<dbReference type="Gene3D" id="3.40.50.720">
    <property type="entry name" value="NAD(P)-binding Rossmann-like Domain"/>
    <property type="match status" value="1"/>
</dbReference>
<dbReference type="InterPro" id="IPR036291">
    <property type="entry name" value="NAD(P)-bd_dom_sf"/>
</dbReference>
<organism evidence="3 4">
    <name type="scientific">Perspicuibacillus lycopersici</name>
    <dbReference type="NCBI Taxonomy" id="1325689"/>
    <lineage>
        <taxon>Bacteria</taxon>
        <taxon>Bacillati</taxon>
        <taxon>Bacillota</taxon>
        <taxon>Bacilli</taxon>
        <taxon>Bacillales</taxon>
        <taxon>Bacillaceae</taxon>
        <taxon>Perspicuibacillus</taxon>
    </lineage>
</organism>
<gene>
    <name evidence="3" type="ORF">OEV98_13755</name>
</gene>
<comment type="caution">
    <text evidence="3">The sequence shown here is derived from an EMBL/GenBank/DDBJ whole genome shotgun (WGS) entry which is preliminary data.</text>
</comment>
<dbReference type="RefSeq" id="WP_263073980.1">
    <property type="nucleotide sequence ID" value="NZ_JAOUSF010000004.1"/>
</dbReference>
<dbReference type="PANTHER" id="PTHR43833">
    <property type="entry name" value="POTASSIUM CHANNEL PROTEIN 2-RELATED-RELATED"/>
    <property type="match status" value="1"/>
</dbReference>
<keyword evidence="4" id="KW-1185">Reference proteome</keyword>
<dbReference type="InterPro" id="IPR006037">
    <property type="entry name" value="RCK_C"/>
</dbReference>
<dbReference type="SUPFAM" id="SSF116726">
    <property type="entry name" value="TrkA C-terminal domain-like"/>
    <property type="match status" value="1"/>
</dbReference>
<feature type="domain" description="RCK C-terminal" evidence="2">
    <location>
        <begin position="128"/>
        <end position="211"/>
    </location>
</feature>
<evidence type="ECO:0000259" key="2">
    <source>
        <dbReference type="PROSITE" id="PS51202"/>
    </source>
</evidence>
<dbReference type="Pfam" id="PF02254">
    <property type="entry name" value="TrkA_N"/>
    <property type="match status" value="1"/>
</dbReference>
<proteinExistence type="predicted"/>